<comment type="caution">
    <text evidence="11">The sequence shown here is derived from an EMBL/GenBank/DDBJ whole genome shotgun (WGS) entry which is preliminary data.</text>
</comment>
<organism evidence="11 12">
    <name type="scientific">Streptomyces sedi</name>
    <dbReference type="NCBI Taxonomy" id="555059"/>
    <lineage>
        <taxon>Bacteria</taxon>
        <taxon>Bacillati</taxon>
        <taxon>Actinomycetota</taxon>
        <taxon>Actinomycetes</taxon>
        <taxon>Kitasatosporales</taxon>
        <taxon>Streptomycetaceae</taxon>
        <taxon>Streptomyces</taxon>
    </lineage>
</organism>
<evidence type="ECO:0000256" key="10">
    <source>
        <dbReference type="SAM" id="MobiDB-lite"/>
    </source>
</evidence>
<keyword evidence="6 9" id="KW-0687">Ribonucleoprotein</keyword>
<dbReference type="HAMAP" id="MF_00537">
    <property type="entry name" value="Ribosomal_uS14_1"/>
    <property type="match status" value="1"/>
</dbReference>
<dbReference type="InterPro" id="IPR001209">
    <property type="entry name" value="Ribosomal_uS14"/>
</dbReference>
<evidence type="ECO:0000313" key="12">
    <source>
        <dbReference type="Proteomes" id="UP000311713"/>
    </source>
</evidence>
<evidence type="ECO:0000256" key="8">
    <source>
        <dbReference type="ARBA" id="ARBA00047110"/>
    </source>
</evidence>
<reference evidence="11 12" key="1">
    <citation type="submission" date="2019-06" db="EMBL/GenBank/DDBJ databases">
        <title>Draft genome of Streptomyces sedi sp. JCM16909.</title>
        <authorList>
            <person name="Klykleung N."/>
            <person name="Tanasupawat S."/>
            <person name="Kudo T."/>
            <person name="Yuki M."/>
            <person name="Ohkuma M."/>
        </authorList>
    </citation>
    <scope>NUCLEOTIDE SEQUENCE [LARGE SCALE GENOMIC DNA]</scope>
    <source>
        <strain evidence="11 12">JCM 16909</strain>
    </source>
</reference>
<name>A0A5C4UWT1_9ACTN</name>
<evidence type="ECO:0000256" key="2">
    <source>
        <dbReference type="ARBA" id="ARBA00009083"/>
    </source>
</evidence>
<proteinExistence type="inferred from homology"/>
<dbReference type="NCBIfam" id="NF006477">
    <property type="entry name" value="PRK08881.1"/>
    <property type="match status" value="1"/>
</dbReference>
<comment type="subunit">
    <text evidence="8 9">Part of the 30S ribosomal subunit. Contacts proteins S3 and S10.</text>
</comment>
<evidence type="ECO:0000256" key="1">
    <source>
        <dbReference type="ARBA" id="ARBA00003686"/>
    </source>
</evidence>
<dbReference type="GO" id="GO:0006412">
    <property type="term" value="P:translation"/>
    <property type="evidence" value="ECO:0007669"/>
    <property type="project" value="UniProtKB-UniRule"/>
</dbReference>
<dbReference type="PANTHER" id="PTHR19836">
    <property type="entry name" value="30S RIBOSOMAL PROTEIN S14"/>
    <property type="match status" value="1"/>
</dbReference>
<dbReference type="Gene3D" id="1.10.287.1480">
    <property type="match status" value="1"/>
</dbReference>
<keyword evidence="5 9" id="KW-0689">Ribosomal protein</keyword>
<evidence type="ECO:0000256" key="3">
    <source>
        <dbReference type="ARBA" id="ARBA00022730"/>
    </source>
</evidence>
<comment type="function">
    <text evidence="1 9">Binds 16S rRNA, required for the assembly of 30S particles and may also be responsible for determining the conformation of the 16S rRNA at the A site.</text>
</comment>
<dbReference type="GO" id="GO:0015935">
    <property type="term" value="C:small ribosomal subunit"/>
    <property type="evidence" value="ECO:0007669"/>
    <property type="project" value="TreeGrafter"/>
</dbReference>
<evidence type="ECO:0000256" key="4">
    <source>
        <dbReference type="ARBA" id="ARBA00022884"/>
    </source>
</evidence>
<dbReference type="SUPFAM" id="SSF57716">
    <property type="entry name" value="Glucocorticoid receptor-like (DNA-binding domain)"/>
    <property type="match status" value="1"/>
</dbReference>
<dbReference type="EMBL" id="VDGT01000016">
    <property type="protein sequence ID" value="TNM27696.1"/>
    <property type="molecule type" value="Genomic_DNA"/>
</dbReference>
<evidence type="ECO:0000256" key="7">
    <source>
        <dbReference type="ARBA" id="ARBA00035167"/>
    </source>
</evidence>
<dbReference type="RefSeq" id="WP_139647290.1">
    <property type="nucleotide sequence ID" value="NZ_VDGT01000016.1"/>
</dbReference>
<protein>
    <recommendedName>
        <fullName evidence="7 9">Small ribosomal subunit protein uS14</fullName>
    </recommendedName>
</protein>
<dbReference type="Pfam" id="PF00253">
    <property type="entry name" value="Ribosomal_S14"/>
    <property type="match status" value="1"/>
</dbReference>
<keyword evidence="12" id="KW-1185">Reference proteome</keyword>
<dbReference type="FunFam" id="1.10.287.1480:FF:000001">
    <property type="entry name" value="30S ribosomal protein S14"/>
    <property type="match status" value="1"/>
</dbReference>
<evidence type="ECO:0000256" key="9">
    <source>
        <dbReference type="HAMAP-Rule" id="MF_00537"/>
    </source>
</evidence>
<evidence type="ECO:0000256" key="6">
    <source>
        <dbReference type="ARBA" id="ARBA00023274"/>
    </source>
</evidence>
<dbReference type="Proteomes" id="UP000311713">
    <property type="component" value="Unassembled WGS sequence"/>
</dbReference>
<evidence type="ECO:0000256" key="5">
    <source>
        <dbReference type="ARBA" id="ARBA00022980"/>
    </source>
</evidence>
<keyword evidence="3 9" id="KW-0699">rRNA-binding</keyword>
<dbReference type="InterPro" id="IPR023036">
    <property type="entry name" value="Ribosomal_uS14_bac/plastid"/>
</dbReference>
<feature type="region of interest" description="Disordered" evidence="10">
    <location>
        <begin position="26"/>
        <end position="72"/>
    </location>
</feature>
<evidence type="ECO:0000313" key="11">
    <source>
        <dbReference type="EMBL" id="TNM27696.1"/>
    </source>
</evidence>
<sequence>MAKASKIAKNERRKEIVARYAARRAELKATIRTPHSTQAEREAAQRELRRQPRDASATRVRNRDSVDGRPRGHLRAFGLSRINLRTMAHAGELPGVTKSSW</sequence>
<dbReference type="GO" id="GO:0003735">
    <property type="term" value="F:structural constituent of ribosome"/>
    <property type="evidence" value="ECO:0007669"/>
    <property type="project" value="InterPro"/>
</dbReference>
<keyword evidence="4 9" id="KW-0694">RNA-binding</keyword>
<accession>A0A5C4UWT1</accession>
<feature type="compositionally biased region" description="Basic and acidic residues" evidence="10">
    <location>
        <begin position="38"/>
        <end position="53"/>
    </location>
</feature>
<gene>
    <name evidence="9 11" type="primary">rpsN</name>
    <name evidence="11" type="ORF">FH715_20015</name>
</gene>
<feature type="compositionally biased region" description="Basic and acidic residues" evidence="10">
    <location>
        <begin position="61"/>
        <end position="70"/>
    </location>
</feature>
<dbReference type="GO" id="GO:0005737">
    <property type="term" value="C:cytoplasm"/>
    <property type="evidence" value="ECO:0007669"/>
    <property type="project" value="UniProtKB-ARBA"/>
</dbReference>
<dbReference type="OrthoDB" id="9810484at2"/>
<dbReference type="PANTHER" id="PTHR19836:SF23">
    <property type="entry name" value="SMALL RIBOSOMAL SUBUNIT PROTEIN US14A"/>
    <property type="match status" value="1"/>
</dbReference>
<comment type="similarity">
    <text evidence="2 9">Belongs to the universal ribosomal protein uS14 family.</text>
</comment>
<dbReference type="GO" id="GO:0019843">
    <property type="term" value="F:rRNA binding"/>
    <property type="evidence" value="ECO:0007669"/>
    <property type="project" value="UniProtKB-UniRule"/>
</dbReference>
<dbReference type="AlphaFoldDB" id="A0A5C4UWT1"/>